<gene>
    <name evidence="2" type="ORF">E2C01_028299</name>
</gene>
<protein>
    <submittedName>
        <fullName evidence="2">Uncharacterized protein</fullName>
    </submittedName>
</protein>
<feature type="transmembrane region" description="Helical" evidence="1">
    <location>
        <begin position="53"/>
        <end position="71"/>
    </location>
</feature>
<dbReference type="Proteomes" id="UP000324222">
    <property type="component" value="Unassembled WGS sequence"/>
</dbReference>
<keyword evidence="3" id="KW-1185">Reference proteome</keyword>
<evidence type="ECO:0000313" key="3">
    <source>
        <dbReference type="Proteomes" id="UP000324222"/>
    </source>
</evidence>
<name>A0A5B7ENS9_PORTR</name>
<reference evidence="2 3" key="1">
    <citation type="submission" date="2019-05" db="EMBL/GenBank/DDBJ databases">
        <title>Another draft genome of Portunus trituberculatus and its Hox gene families provides insights of decapod evolution.</title>
        <authorList>
            <person name="Jeong J.-H."/>
            <person name="Song I."/>
            <person name="Kim S."/>
            <person name="Choi T."/>
            <person name="Kim D."/>
            <person name="Ryu S."/>
            <person name="Kim W."/>
        </authorList>
    </citation>
    <scope>NUCLEOTIDE SEQUENCE [LARGE SCALE GENOMIC DNA]</scope>
    <source>
        <tissue evidence="2">Muscle</tissue>
    </source>
</reference>
<accession>A0A5B7ENS9</accession>
<dbReference type="AlphaFoldDB" id="A0A5B7ENS9"/>
<keyword evidence="1" id="KW-0472">Membrane</keyword>
<keyword evidence="1" id="KW-0812">Transmembrane</keyword>
<comment type="caution">
    <text evidence="2">The sequence shown here is derived from an EMBL/GenBank/DDBJ whole genome shotgun (WGS) entry which is preliminary data.</text>
</comment>
<keyword evidence="1" id="KW-1133">Transmembrane helix</keyword>
<proteinExistence type="predicted"/>
<organism evidence="2 3">
    <name type="scientific">Portunus trituberculatus</name>
    <name type="common">Swimming crab</name>
    <name type="synonym">Neptunus trituberculatus</name>
    <dbReference type="NCBI Taxonomy" id="210409"/>
    <lineage>
        <taxon>Eukaryota</taxon>
        <taxon>Metazoa</taxon>
        <taxon>Ecdysozoa</taxon>
        <taxon>Arthropoda</taxon>
        <taxon>Crustacea</taxon>
        <taxon>Multicrustacea</taxon>
        <taxon>Malacostraca</taxon>
        <taxon>Eumalacostraca</taxon>
        <taxon>Eucarida</taxon>
        <taxon>Decapoda</taxon>
        <taxon>Pleocyemata</taxon>
        <taxon>Brachyura</taxon>
        <taxon>Eubrachyura</taxon>
        <taxon>Portunoidea</taxon>
        <taxon>Portunidae</taxon>
        <taxon>Portuninae</taxon>
        <taxon>Portunus</taxon>
    </lineage>
</organism>
<dbReference type="EMBL" id="VSRR010003154">
    <property type="protein sequence ID" value="MPC34896.1"/>
    <property type="molecule type" value="Genomic_DNA"/>
</dbReference>
<sequence>MVPLMSPTPPCPPPAPLTLSVALSLTCLCLPLGRFASYSPILVLSGVLLLSPLPPPAVSCCFLLIFPLYRVI</sequence>
<evidence type="ECO:0000256" key="1">
    <source>
        <dbReference type="SAM" id="Phobius"/>
    </source>
</evidence>
<evidence type="ECO:0000313" key="2">
    <source>
        <dbReference type="EMBL" id="MPC34896.1"/>
    </source>
</evidence>